<evidence type="ECO:0000256" key="1">
    <source>
        <dbReference type="ARBA" id="ARBA00016548"/>
    </source>
</evidence>
<organism evidence="4">
    <name type="scientific">Ixodes ricinus</name>
    <name type="common">Common tick</name>
    <name type="synonym">Acarus ricinus</name>
    <dbReference type="NCBI Taxonomy" id="34613"/>
    <lineage>
        <taxon>Eukaryota</taxon>
        <taxon>Metazoa</taxon>
        <taxon>Ecdysozoa</taxon>
        <taxon>Arthropoda</taxon>
        <taxon>Chelicerata</taxon>
        <taxon>Arachnida</taxon>
        <taxon>Acari</taxon>
        <taxon>Parasitiformes</taxon>
        <taxon>Ixodida</taxon>
        <taxon>Ixodoidea</taxon>
        <taxon>Ixodidae</taxon>
        <taxon>Ixodinae</taxon>
        <taxon>Ixodes</taxon>
    </lineage>
</organism>
<dbReference type="AlphaFoldDB" id="A0A131Y658"/>
<dbReference type="EMBL" id="GEFM01000823">
    <property type="protein sequence ID" value="JAP74973.1"/>
    <property type="molecule type" value="mRNA"/>
</dbReference>
<dbReference type="InterPro" id="IPR017920">
    <property type="entry name" value="COMM"/>
</dbReference>
<dbReference type="Pfam" id="PF21672">
    <property type="entry name" value="COMM_HN"/>
    <property type="match status" value="1"/>
</dbReference>
<comment type="similarity">
    <text evidence="2">Belongs to the COMM domain-containing protein 3 family.</text>
</comment>
<reference evidence="4" key="1">
    <citation type="submission" date="2016-02" db="EMBL/GenBank/DDBJ databases">
        <title>RNAseq analyses of the midgut from blood- or serum-fed Ixodes ricinus ticks.</title>
        <authorList>
            <person name="Perner J."/>
            <person name="Provaznik J."/>
            <person name="Schrenkova J."/>
            <person name="Urbanova V."/>
            <person name="Ribeiro J.M."/>
            <person name="Kopacek P."/>
        </authorList>
    </citation>
    <scope>NUCLEOTIDE SEQUENCE</scope>
    <source>
        <tissue evidence="4">Gut</tissue>
    </source>
</reference>
<name>A0A131Y658_IXORI</name>
<dbReference type="CDD" id="cd04751">
    <property type="entry name" value="Commd3"/>
    <property type="match status" value="1"/>
</dbReference>
<dbReference type="PANTHER" id="PTHR31159">
    <property type="entry name" value="COMM DOMAIN-CONTAINING PROTEIN 3"/>
    <property type="match status" value="1"/>
</dbReference>
<dbReference type="GO" id="GO:0006814">
    <property type="term" value="P:sodium ion transport"/>
    <property type="evidence" value="ECO:0007669"/>
    <property type="project" value="InterPro"/>
</dbReference>
<accession>A0A131Y658</accession>
<evidence type="ECO:0000256" key="2">
    <source>
        <dbReference type="ARBA" id="ARBA00093469"/>
    </source>
</evidence>
<dbReference type="PROSITE" id="PS51269">
    <property type="entry name" value="COMM"/>
    <property type="match status" value="1"/>
</dbReference>
<sequence>MELAEVFVNGIVKAGDSQKLSDQEYTRLLAKVFEAATSTENTDDGGANDSDDFKEASSGVLALILEGARYNLDESQLTLQLEEYGVVGNRATNLARKYGAHRESIRIGLSEIGRGPPHITDVDWCVDYRVKNSHLERLGEPVFQIQLKTASEPVSFACNMAQMQDLLHGLRDASKCVESKCQGGGS</sequence>
<dbReference type="PANTHER" id="PTHR31159:SF1">
    <property type="entry name" value="COMM DOMAIN-CONTAINING PROTEIN 3"/>
    <property type="match status" value="1"/>
</dbReference>
<protein>
    <recommendedName>
        <fullName evidence="1">COMM domain-containing protein 3</fullName>
    </recommendedName>
</protein>
<feature type="domain" description="COMM" evidence="3">
    <location>
        <begin position="118"/>
        <end position="181"/>
    </location>
</feature>
<dbReference type="InterPro" id="IPR037355">
    <property type="entry name" value="COMMD3"/>
</dbReference>
<proteinExistence type="evidence at transcript level"/>
<dbReference type="Pfam" id="PF07258">
    <property type="entry name" value="COMM_domain"/>
    <property type="match status" value="1"/>
</dbReference>
<evidence type="ECO:0000313" key="4">
    <source>
        <dbReference type="EMBL" id="JAP74973.1"/>
    </source>
</evidence>
<evidence type="ECO:0000259" key="3">
    <source>
        <dbReference type="PROSITE" id="PS51269"/>
    </source>
</evidence>